<reference evidence="1 2" key="1">
    <citation type="submission" date="2024-06" db="EMBL/GenBank/DDBJ databases">
        <title>Sorghum-associated microbial communities from plants grown in Nebraska, USA.</title>
        <authorList>
            <person name="Schachtman D."/>
        </authorList>
    </citation>
    <scope>NUCLEOTIDE SEQUENCE [LARGE SCALE GENOMIC DNA]</scope>
    <source>
        <strain evidence="1 2">2857</strain>
    </source>
</reference>
<accession>A0ABV2QKW9</accession>
<sequence length="89" mass="9169">MPLFRRFGRPGLLGSVTRCSVVAGTATMTDRAVHPGSIEAGFDARSHGAATTATPDSVPSQLGALSSLHTSGAISDDEFARAKERVLDG</sequence>
<organism evidence="1 2">
    <name type="scientific">Conyzicola nivalis</name>
    <dbReference type="NCBI Taxonomy" id="1477021"/>
    <lineage>
        <taxon>Bacteria</taxon>
        <taxon>Bacillati</taxon>
        <taxon>Actinomycetota</taxon>
        <taxon>Actinomycetes</taxon>
        <taxon>Micrococcales</taxon>
        <taxon>Microbacteriaceae</taxon>
        <taxon>Conyzicola</taxon>
    </lineage>
</organism>
<gene>
    <name evidence="1" type="ORF">ABIE21_001183</name>
</gene>
<dbReference type="EMBL" id="JBEPSJ010000001">
    <property type="protein sequence ID" value="MET4581693.1"/>
    <property type="molecule type" value="Genomic_DNA"/>
</dbReference>
<evidence type="ECO:0008006" key="3">
    <source>
        <dbReference type="Google" id="ProtNLM"/>
    </source>
</evidence>
<protein>
    <recommendedName>
        <fullName evidence="3">SHOCT domain-containing protein</fullName>
    </recommendedName>
</protein>
<comment type="caution">
    <text evidence="1">The sequence shown here is derived from an EMBL/GenBank/DDBJ whole genome shotgun (WGS) entry which is preliminary data.</text>
</comment>
<name>A0ABV2QKW9_9MICO</name>
<dbReference type="Proteomes" id="UP001549257">
    <property type="component" value="Unassembled WGS sequence"/>
</dbReference>
<evidence type="ECO:0000313" key="1">
    <source>
        <dbReference type="EMBL" id="MET4581693.1"/>
    </source>
</evidence>
<proteinExistence type="predicted"/>
<evidence type="ECO:0000313" key="2">
    <source>
        <dbReference type="Proteomes" id="UP001549257"/>
    </source>
</evidence>
<keyword evidence="2" id="KW-1185">Reference proteome</keyword>